<keyword evidence="8" id="KW-0496">Mitochondrion</keyword>
<feature type="repeat" description="Solcar" evidence="10">
    <location>
        <begin position="161"/>
        <end position="270"/>
    </location>
</feature>
<sequence length="371" mass="39712">MFDYIMGNKPVPTTSAVTSPPSTTTTTSTTIANQQHQQYRLGHDAIELDYESLPSNSPILAQLTAGAFAGIMEHTVMYPVDAVKTRMQMGKSASLPTGIIAAVSRISSTEGARVLWRGVSSVVVGSGPAHALYFLVFESTKTHLCEWTLGLNTKKLVTNENHPLIAAVSGIAATIASDALMTPFDVIKQRMQASSKFLRQSASSTPKPVSPANNVIAAATGPNIHLLEVTKHMYKNEGLASFYVSYPATLMMNIPFAALNFGIYEYISSVLNPSHAYDPMLHCIAGGVSGAFAAAVTTPLDCVKTALQTRSLSRDPNIVNAKGFKDAATAIWKANGYAGFVRGLRPRVVFNVPSTAISWTAYEMAKAYLLS</sequence>
<reference evidence="13" key="1">
    <citation type="submission" date="2013-12" db="EMBL/GenBank/DDBJ databases">
        <authorList>
            <person name="Genoscope - CEA"/>
        </authorList>
    </citation>
    <scope>NUCLEOTIDE SEQUENCE</scope>
    <source>
        <strain evidence="13">CBS 1993</strain>
    </source>
</reference>
<evidence type="ECO:0000256" key="1">
    <source>
        <dbReference type="ARBA" id="ARBA00004448"/>
    </source>
</evidence>
<keyword evidence="6" id="KW-0999">Mitochondrion inner membrane</keyword>
<evidence type="ECO:0000256" key="5">
    <source>
        <dbReference type="ARBA" id="ARBA00022737"/>
    </source>
</evidence>
<dbReference type="PANTHER" id="PTHR45758">
    <property type="entry name" value="MITOFERRIN-1-RELATED"/>
    <property type="match status" value="1"/>
</dbReference>
<dbReference type="InterPro" id="IPR002067">
    <property type="entry name" value="MCP"/>
</dbReference>
<evidence type="ECO:0000256" key="12">
    <source>
        <dbReference type="SAM" id="MobiDB-lite"/>
    </source>
</evidence>
<comment type="subcellular location">
    <subcellularLocation>
        <location evidence="1">Mitochondrion inner membrane</location>
        <topology evidence="1">Multi-pass membrane protein</topology>
    </subcellularLocation>
</comment>
<dbReference type="EMBL" id="HG793128">
    <property type="protein sequence ID" value="CDK27931.1"/>
    <property type="molecule type" value="Genomic_DNA"/>
</dbReference>
<comment type="similarity">
    <text evidence="2 11">Belongs to the mitochondrial carrier (TC 2.A.29) family.</text>
</comment>
<dbReference type="STRING" id="1382522.W6MMW7"/>
<evidence type="ECO:0000256" key="11">
    <source>
        <dbReference type="RuleBase" id="RU000488"/>
    </source>
</evidence>
<keyword evidence="14" id="KW-1185">Reference proteome</keyword>
<dbReference type="AlphaFoldDB" id="W6MMW7"/>
<dbReference type="RefSeq" id="XP_022459923.1">
    <property type="nucleotide sequence ID" value="XM_022602373.1"/>
</dbReference>
<dbReference type="PANTHER" id="PTHR45758:SF4">
    <property type="entry name" value="MITOFERRIN-1"/>
    <property type="match status" value="1"/>
</dbReference>
<dbReference type="PROSITE" id="PS50920">
    <property type="entry name" value="SOLCAR"/>
    <property type="match status" value="3"/>
</dbReference>
<dbReference type="GO" id="GO:0015093">
    <property type="term" value="F:ferrous iron transmembrane transporter activity"/>
    <property type="evidence" value="ECO:0007669"/>
    <property type="project" value="TreeGrafter"/>
</dbReference>
<evidence type="ECO:0000256" key="8">
    <source>
        <dbReference type="ARBA" id="ARBA00023128"/>
    </source>
</evidence>
<keyword evidence="4 10" id="KW-0812">Transmembrane</keyword>
<evidence type="ECO:0000256" key="7">
    <source>
        <dbReference type="ARBA" id="ARBA00022989"/>
    </source>
</evidence>
<dbReference type="GO" id="GO:0048250">
    <property type="term" value="P:iron import into the mitochondrion"/>
    <property type="evidence" value="ECO:0007669"/>
    <property type="project" value="TreeGrafter"/>
</dbReference>
<keyword evidence="7" id="KW-1133">Transmembrane helix</keyword>
<name>W6MMW7_9ASCO</name>
<keyword evidence="5" id="KW-0677">Repeat</keyword>
<dbReference type="Proteomes" id="UP000019384">
    <property type="component" value="Unassembled WGS sequence"/>
</dbReference>
<feature type="repeat" description="Solcar" evidence="10">
    <location>
        <begin position="57"/>
        <end position="143"/>
    </location>
</feature>
<keyword evidence="3 11" id="KW-0813">Transport</keyword>
<evidence type="ECO:0000313" key="14">
    <source>
        <dbReference type="Proteomes" id="UP000019384"/>
    </source>
</evidence>
<dbReference type="PRINTS" id="PR00926">
    <property type="entry name" value="MITOCARRIER"/>
</dbReference>
<organism evidence="13 14">
    <name type="scientific">Kuraishia capsulata CBS 1993</name>
    <dbReference type="NCBI Taxonomy" id="1382522"/>
    <lineage>
        <taxon>Eukaryota</taxon>
        <taxon>Fungi</taxon>
        <taxon>Dikarya</taxon>
        <taxon>Ascomycota</taxon>
        <taxon>Saccharomycotina</taxon>
        <taxon>Pichiomycetes</taxon>
        <taxon>Pichiales</taxon>
        <taxon>Pichiaceae</taxon>
        <taxon>Kuraishia</taxon>
    </lineage>
</organism>
<dbReference type="GeneID" id="34521311"/>
<evidence type="ECO:0000256" key="10">
    <source>
        <dbReference type="PROSITE-ProRule" id="PRU00282"/>
    </source>
</evidence>
<feature type="repeat" description="Solcar" evidence="10">
    <location>
        <begin position="277"/>
        <end position="368"/>
    </location>
</feature>
<proteinExistence type="inferred from homology"/>
<evidence type="ECO:0000256" key="6">
    <source>
        <dbReference type="ARBA" id="ARBA00022792"/>
    </source>
</evidence>
<dbReference type="SUPFAM" id="SSF103506">
    <property type="entry name" value="Mitochondrial carrier"/>
    <property type="match status" value="1"/>
</dbReference>
<dbReference type="Gene3D" id="1.50.40.10">
    <property type="entry name" value="Mitochondrial carrier domain"/>
    <property type="match status" value="1"/>
</dbReference>
<feature type="compositionally biased region" description="Low complexity" evidence="12">
    <location>
        <begin position="10"/>
        <end position="30"/>
    </location>
</feature>
<evidence type="ECO:0000256" key="9">
    <source>
        <dbReference type="ARBA" id="ARBA00023136"/>
    </source>
</evidence>
<dbReference type="InterPro" id="IPR023395">
    <property type="entry name" value="MCP_dom_sf"/>
</dbReference>
<evidence type="ECO:0000313" key="13">
    <source>
        <dbReference type="EMBL" id="CDK27931.1"/>
    </source>
</evidence>
<evidence type="ECO:0000256" key="4">
    <source>
        <dbReference type="ARBA" id="ARBA00022692"/>
    </source>
</evidence>
<accession>W6MMW7</accession>
<dbReference type="OrthoDB" id="43906at2759"/>
<gene>
    <name evidence="13" type="ORF">KUCA_T00003911001</name>
</gene>
<dbReference type="HOGENOM" id="CLU_015166_3_1_1"/>
<dbReference type="Pfam" id="PF00153">
    <property type="entry name" value="Mito_carr"/>
    <property type="match status" value="3"/>
</dbReference>
<evidence type="ECO:0000256" key="2">
    <source>
        <dbReference type="ARBA" id="ARBA00006375"/>
    </source>
</evidence>
<dbReference type="InterPro" id="IPR018108">
    <property type="entry name" value="MCP_transmembrane"/>
</dbReference>
<feature type="region of interest" description="Disordered" evidence="12">
    <location>
        <begin position="1"/>
        <end position="34"/>
    </location>
</feature>
<protein>
    <submittedName>
        <fullName evidence="13">Uncharacterized protein</fullName>
    </submittedName>
</protein>
<evidence type="ECO:0000256" key="3">
    <source>
        <dbReference type="ARBA" id="ARBA00022448"/>
    </source>
</evidence>
<reference evidence="13" key="2">
    <citation type="submission" date="2014-02" db="EMBL/GenBank/DDBJ databases">
        <title>Complete DNA sequence of /Kuraishia capsulata/ illustrates novel genomic features among budding yeasts (/Saccharomycotina/).</title>
        <authorList>
            <person name="Morales L."/>
            <person name="Noel B."/>
            <person name="Porcel B."/>
            <person name="Marcet-Houben M."/>
            <person name="Hullo M-F."/>
            <person name="Sacerdot C."/>
            <person name="Tekaia F."/>
            <person name="Leh-Louis V."/>
            <person name="Despons L."/>
            <person name="Khanna V."/>
            <person name="Aury J-M."/>
            <person name="Barbe V."/>
            <person name="Couloux A."/>
            <person name="Labadie K."/>
            <person name="Pelletier E."/>
            <person name="Souciet J-L."/>
            <person name="Boekhout T."/>
            <person name="Gabaldon T."/>
            <person name="Wincker P."/>
            <person name="Dujon B."/>
        </authorList>
    </citation>
    <scope>NUCLEOTIDE SEQUENCE</scope>
    <source>
        <strain evidence="13">CBS 1993</strain>
    </source>
</reference>
<dbReference type="GO" id="GO:0005743">
    <property type="term" value="C:mitochondrial inner membrane"/>
    <property type="evidence" value="ECO:0007669"/>
    <property type="project" value="UniProtKB-SubCell"/>
</dbReference>
<keyword evidence="9 10" id="KW-0472">Membrane</keyword>